<evidence type="ECO:0000313" key="3">
    <source>
        <dbReference type="RefSeq" id="XP_017320581.1"/>
    </source>
</evidence>
<dbReference type="KEGG" id="ipu:108263891"/>
<dbReference type="OrthoDB" id="10010556at2759"/>
<feature type="coiled-coil region" evidence="1">
    <location>
        <begin position="728"/>
        <end position="769"/>
    </location>
</feature>
<evidence type="ECO:0000313" key="2">
    <source>
        <dbReference type="Proteomes" id="UP000221080"/>
    </source>
</evidence>
<feature type="coiled-coil region" evidence="1">
    <location>
        <begin position="432"/>
        <end position="515"/>
    </location>
</feature>
<feature type="coiled-coil region" evidence="1">
    <location>
        <begin position="816"/>
        <end position="843"/>
    </location>
</feature>
<gene>
    <name evidence="3" type="primary">LOC108263891</name>
</gene>
<dbReference type="AlphaFoldDB" id="A0A2D0QS77"/>
<dbReference type="Proteomes" id="UP000221080">
    <property type="component" value="Chromosome 1"/>
</dbReference>
<feature type="coiled-coil region" evidence="1">
    <location>
        <begin position="235"/>
        <end position="340"/>
    </location>
</feature>
<evidence type="ECO:0000256" key="1">
    <source>
        <dbReference type="SAM" id="Coils"/>
    </source>
</evidence>
<dbReference type="PANTHER" id="PTHR35088:SF1">
    <property type="entry name" value="COILED-COIL DOMAIN-CONTAINING PROTEIN 178"/>
    <property type="match status" value="1"/>
</dbReference>
<dbReference type="PANTHER" id="PTHR35088">
    <property type="entry name" value="COILED-COIL DOMAIN-CONTAINING PROTEIN 178"/>
    <property type="match status" value="1"/>
</dbReference>
<reference evidence="2" key="1">
    <citation type="journal article" date="2016" name="Nat. Commun.">
        <title>The channel catfish genome sequence provides insights into the evolution of scale formation in teleosts.</title>
        <authorList>
            <person name="Liu Z."/>
            <person name="Liu S."/>
            <person name="Yao J."/>
            <person name="Bao L."/>
            <person name="Zhang J."/>
            <person name="Li Y."/>
            <person name="Jiang C."/>
            <person name="Sun L."/>
            <person name="Wang R."/>
            <person name="Zhang Y."/>
            <person name="Zhou T."/>
            <person name="Zeng Q."/>
            <person name="Fu Q."/>
            <person name="Gao S."/>
            <person name="Li N."/>
            <person name="Koren S."/>
            <person name="Jiang Y."/>
            <person name="Zimin A."/>
            <person name="Xu P."/>
            <person name="Phillippy A.M."/>
            <person name="Geng X."/>
            <person name="Song L."/>
            <person name="Sun F."/>
            <person name="Li C."/>
            <person name="Wang X."/>
            <person name="Chen A."/>
            <person name="Jin Y."/>
            <person name="Yuan Z."/>
            <person name="Yang Y."/>
            <person name="Tan S."/>
            <person name="Peatman E."/>
            <person name="Lu J."/>
            <person name="Qin Z."/>
            <person name="Dunham R."/>
            <person name="Li Z."/>
            <person name="Sonstegard T."/>
            <person name="Feng J."/>
            <person name="Danzmann R.G."/>
            <person name="Schroeder S."/>
            <person name="Scheffler B."/>
            <person name="Duke M.V."/>
            <person name="Ballard L."/>
            <person name="Kucuktas H."/>
            <person name="Kaltenboeck L."/>
            <person name="Liu H."/>
            <person name="Armbruster J."/>
            <person name="Xie Y."/>
            <person name="Kirby M.L."/>
            <person name="Tian Y."/>
            <person name="Flanagan M.E."/>
            <person name="Mu W."/>
            <person name="Waldbieser G.C."/>
        </authorList>
    </citation>
    <scope>NUCLEOTIDE SEQUENCE [LARGE SCALE GENOMIC DNA]</scope>
    <source>
        <strain evidence="2">SDA103</strain>
    </source>
</reference>
<feature type="coiled-coil region" evidence="1">
    <location>
        <begin position="167"/>
        <end position="194"/>
    </location>
</feature>
<organism evidence="2 3">
    <name type="scientific">Ictalurus punctatus</name>
    <name type="common">Channel catfish</name>
    <name type="synonym">Silurus punctatus</name>
    <dbReference type="NCBI Taxonomy" id="7998"/>
    <lineage>
        <taxon>Eukaryota</taxon>
        <taxon>Metazoa</taxon>
        <taxon>Chordata</taxon>
        <taxon>Craniata</taxon>
        <taxon>Vertebrata</taxon>
        <taxon>Euteleostomi</taxon>
        <taxon>Actinopterygii</taxon>
        <taxon>Neopterygii</taxon>
        <taxon>Teleostei</taxon>
        <taxon>Ostariophysi</taxon>
        <taxon>Siluriformes</taxon>
        <taxon>Ictaluridae</taxon>
        <taxon>Ictalurus</taxon>
    </lineage>
</organism>
<name>A0A2D0QS77_ICTPU</name>
<keyword evidence="2" id="KW-1185">Reference proteome</keyword>
<proteinExistence type="predicted"/>
<dbReference type="RefSeq" id="XP_017320581.1">
    <property type="nucleotide sequence ID" value="XM_017465092.3"/>
</dbReference>
<keyword evidence="1" id="KW-0175">Coiled coil</keyword>
<accession>A0A2D0QS77</accession>
<dbReference type="InterPro" id="IPR038826">
    <property type="entry name" value="CCDC178"/>
</dbReference>
<feature type="coiled-coil region" evidence="1">
    <location>
        <begin position="548"/>
        <end position="674"/>
    </location>
</feature>
<sequence length="879" mass="101578">MFRSRGSGPDHENLQEVVPAARSCAMPDIEVLKRPSRESGDCLQGWFIISDKMIDFSVNDRGELQRVYSGQTCALTNTPTPCVGKAMCHIQELTDKLDHWARQAATKQLDISEGRTKNADISRFDSSHLKTHPELCIEGVGLCYENETSYPFWKGTGGVLLEVVSLIKRLESDRQEAKESLQEERYKAQRLRRKQDSLSLWKQQEFPVAVQLEYDACTRDIAELRWHLRVNGDRTRQVRNTLKQAEMQNHRLLEKIEFVKTQRPLLKEKMHLEHGNTKRIESARTEASKVLAELSHELRDSQQELENDELHINNERGAIRQTLEDVHTQLQERITQLQQLRSSWDDSCARIRETEEKVVFNDKQVDAMLQQIPVLETQETEISYAVQQLKAELQSHERKLAEKRDDFTSFLKQIQATRHEGEANVCESEQVFSRKRQELLRLRDKNKEHEIEAEDYNKKICQSKQAVQQLQKNQKQILEKISQNEEQRDQAKGELALHTAHHTNAKARLQELKQQTLVQEQRMRKETETLKMQLMSEMTLLAVLKGNITSINKEYKVIEADCEREKDEVAKEHEEASIAVAQLETELVKLRETHTAKSKKIEDLKRKLSDVLTAHKTLSDDLEQQKRACLDRLHSAKEARTAVLVRREQVSRRLDELRLKCEEYRTESAVMEDTVTAIPQVLEELRSESDMVEYKHNLISTVMSSLQSDTVACRNRTDLSNEAHSTLLSQRQAVMQDLKANLRKALKENAELAQEYGELQKAVMVARREAVLASSEKNRAEASFHDHTQLSLLQRRMHKAMLKYFKHRSVYSQAELARFQALSNQNKQKMKALQEDLSRAIQRVSAFLTDAGHDATADKQGRVDLDGLNRPMPTVQIAE</sequence>
<reference evidence="3" key="2">
    <citation type="submission" date="2025-08" db="UniProtKB">
        <authorList>
            <consortium name="RefSeq"/>
        </authorList>
    </citation>
    <scope>IDENTIFICATION</scope>
    <source>
        <tissue evidence="3">Blood</tissue>
    </source>
</reference>
<dbReference type="GeneID" id="108263891"/>
<protein>
    <submittedName>
        <fullName evidence="3">Coiled-coil domain-containing protein 178 isoform X1</fullName>
    </submittedName>
</protein>